<evidence type="ECO:0000313" key="1">
    <source>
        <dbReference type="EMBL" id="AAP95612.1"/>
    </source>
</evidence>
<evidence type="ECO:0000313" key="2">
    <source>
        <dbReference type="Proteomes" id="UP000001022"/>
    </source>
</evidence>
<name>Q7VN80_HAEDU</name>
<accession>Q7VN80</accession>
<keyword evidence="2" id="KW-1185">Reference proteome</keyword>
<proteinExistence type="predicted"/>
<dbReference type="KEGG" id="hdu:HD_0694"/>
<dbReference type="HOGENOM" id="CLU_3290434_0_0_6"/>
<dbReference type="Proteomes" id="UP000001022">
    <property type="component" value="Chromosome"/>
</dbReference>
<organism evidence="1 2">
    <name type="scientific">Haemophilus ducreyi (strain 35000HP / ATCC 700724)</name>
    <dbReference type="NCBI Taxonomy" id="233412"/>
    <lineage>
        <taxon>Bacteria</taxon>
        <taxon>Pseudomonadati</taxon>
        <taxon>Pseudomonadota</taxon>
        <taxon>Gammaproteobacteria</taxon>
        <taxon>Pasteurellales</taxon>
        <taxon>Pasteurellaceae</taxon>
        <taxon>Haemophilus</taxon>
    </lineage>
</organism>
<sequence length="40" mass="4780">MIKLKLTDDKRSNLLKTDRLLLKSHPLNLIFKRTCLAHYK</sequence>
<gene>
    <name evidence="1" type="ordered locus">HD_0694</name>
</gene>
<dbReference type="AlphaFoldDB" id="Q7VN80"/>
<dbReference type="STRING" id="233412.HD_0694"/>
<reference evidence="2" key="1">
    <citation type="submission" date="2003-06" db="EMBL/GenBank/DDBJ databases">
        <title>The complete genome sequence of Haemophilus ducreyi.</title>
        <authorList>
            <person name="Munson R.S. Jr."/>
            <person name="Ray W.C."/>
            <person name="Mahairas G."/>
            <person name="Sabo P."/>
            <person name="Mungur R."/>
            <person name="Johnson L."/>
            <person name="Nguyen D."/>
            <person name="Wang J."/>
            <person name="Forst C."/>
            <person name="Hood L."/>
        </authorList>
    </citation>
    <scope>NUCLEOTIDE SEQUENCE [LARGE SCALE GENOMIC DNA]</scope>
    <source>
        <strain evidence="2">35000HP / ATCC 700724</strain>
    </source>
</reference>
<protein>
    <submittedName>
        <fullName evidence="1">Uncharacterized protein</fullName>
    </submittedName>
</protein>
<dbReference type="EMBL" id="AE017143">
    <property type="protein sequence ID" value="AAP95612.1"/>
    <property type="molecule type" value="Genomic_DNA"/>
</dbReference>